<gene>
    <name evidence="2" type="ORF">SCH01S_28_00290</name>
</gene>
<dbReference type="STRING" id="1219043.SCH01S_28_00290"/>
<dbReference type="SUPFAM" id="SSF55729">
    <property type="entry name" value="Acyl-CoA N-acyltransferases (Nat)"/>
    <property type="match status" value="1"/>
</dbReference>
<evidence type="ECO:0000313" key="2">
    <source>
        <dbReference type="EMBL" id="GAO39170.1"/>
    </source>
</evidence>
<evidence type="ECO:0000259" key="1">
    <source>
        <dbReference type="Pfam" id="PF13480"/>
    </source>
</evidence>
<dbReference type="Proteomes" id="UP000033202">
    <property type="component" value="Unassembled WGS sequence"/>
</dbReference>
<evidence type="ECO:0000313" key="3">
    <source>
        <dbReference type="Proteomes" id="UP000033202"/>
    </source>
</evidence>
<dbReference type="InterPro" id="IPR016181">
    <property type="entry name" value="Acyl_CoA_acyltransferase"/>
</dbReference>
<name>A0A0E9MPW4_9SPHN</name>
<proteinExistence type="predicted"/>
<accession>A0A0E9MPW4</accession>
<dbReference type="AlphaFoldDB" id="A0A0E9MPW4"/>
<organism evidence="2 3">
    <name type="scientific">Sphingomonas changbaiensis NBRC 104936</name>
    <dbReference type="NCBI Taxonomy" id="1219043"/>
    <lineage>
        <taxon>Bacteria</taxon>
        <taxon>Pseudomonadati</taxon>
        <taxon>Pseudomonadota</taxon>
        <taxon>Alphaproteobacteria</taxon>
        <taxon>Sphingomonadales</taxon>
        <taxon>Sphingomonadaceae</taxon>
        <taxon>Sphingomonas</taxon>
    </lineage>
</organism>
<dbReference type="EMBL" id="BBWU01000028">
    <property type="protein sequence ID" value="GAO39170.1"/>
    <property type="molecule type" value="Genomic_DNA"/>
</dbReference>
<dbReference type="InterPro" id="IPR038740">
    <property type="entry name" value="BioF2-like_GNAT_dom"/>
</dbReference>
<feature type="domain" description="BioF2-like acetyltransferase" evidence="1">
    <location>
        <begin position="147"/>
        <end position="290"/>
    </location>
</feature>
<keyword evidence="3" id="KW-1185">Reference proteome</keyword>
<protein>
    <recommendedName>
        <fullName evidence="1">BioF2-like acetyltransferase domain-containing protein</fullName>
    </recommendedName>
</protein>
<sequence length="308" mass="33575">MILGDAAWDLWRSDSRATPFQSPAWLNAWAAHLSDQPIFVAHVPGRAMLPLFLWDDNGVRRLVPAGAGHSDYCDMVGAADAVPELLETVAAAPFAWDELMLPDLRPDSPLLAAPPRGWTATDEPHETCPVLALPPGQKLPTLLSKTQRRKLAHDRHRAADVADLSVKLAEADEVPDAIEAMFALHAARWAAVGEPGVLADPRVQAFHRAAAPALAEAGLLRMVVVRHAGRIGAVLLGFCDAERFHSYISGVDFAVPRQSFGTLAFACLIEAAIAEGAREFHFLRGEEPYKYDWGAEPVVTVRRTLRRV</sequence>
<dbReference type="Gene3D" id="3.40.630.30">
    <property type="match status" value="1"/>
</dbReference>
<dbReference type="OrthoDB" id="3773784at2"/>
<comment type="caution">
    <text evidence="2">The sequence shown here is derived from an EMBL/GenBank/DDBJ whole genome shotgun (WGS) entry which is preliminary data.</text>
</comment>
<reference evidence="2 3" key="1">
    <citation type="submission" date="2015-04" db="EMBL/GenBank/DDBJ databases">
        <title>Whole genome shotgun sequence of Sphingomonas changbaiensis NBRC 104936.</title>
        <authorList>
            <person name="Katano-Makiyama Y."/>
            <person name="Hosoyama A."/>
            <person name="Hashimoto M."/>
            <person name="Noguchi M."/>
            <person name="Tsuchikane K."/>
            <person name="Ohji S."/>
            <person name="Yamazoe A."/>
            <person name="Ichikawa N."/>
            <person name="Kimura A."/>
            <person name="Fujita N."/>
        </authorList>
    </citation>
    <scope>NUCLEOTIDE SEQUENCE [LARGE SCALE GENOMIC DNA]</scope>
    <source>
        <strain evidence="2 3">NBRC 104936</strain>
    </source>
</reference>
<dbReference type="Pfam" id="PF13480">
    <property type="entry name" value="Acetyltransf_6"/>
    <property type="match status" value="1"/>
</dbReference>
<dbReference type="RefSeq" id="WP_052733818.1">
    <property type="nucleotide sequence ID" value="NZ_BBWU01000028.1"/>
</dbReference>